<feature type="transmembrane region" description="Helical" evidence="1">
    <location>
        <begin position="42"/>
        <end position="69"/>
    </location>
</feature>
<proteinExistence type="predicted"/>
<feature type="transmembrane region" description="Helical" evidence="1">
    <location>
        <begin position="108"/>
        <end position="135"/>
    </location>
</feature>
<feature type="transmembrane region" description="Helical" evidence="1">
    <location>
        <begin position="387"/>
        <end position="405"/>
    </location>
</feature>
<keyword evidence="1" id="KW-0472">Membrane</keyword>
<name>A0ABS9TU03_9PSEU</name>
<gene>
    <name evidence="3" type="ORF">MMF94_40775</name>
</gene>
<keyword evidence="1" id="KW-1133">Transmembrane helix</keyword>
<dbReference type="RefSeq" id="WP_241042859.1">
    <property type="nucleotide sequence ID" value="NZ_BAAAJF010000043.1"/>
</dbReference>
<keyword evidence="4" id="KW-1185">Reference proteome</keyword>
<feature type="transmembrane region" description="Helical" evidence="1">
    <location>
        <begin position="7"/>
        <end position="36"/>
    </location>
</feature>
<feature type="transmembrane region" description="Helical" evidence="1">
    <location>
        <begin position="434"/>
        <end position="452"/>
    </location>
</feature>
<protein>
    <submittedName>
        <fullName evidence="3">Tripartite tricarboxylate transporter permease</fullName>
    </submittedName>
</protein>
<comment type="caution">
    <text evidence="3">The sequence shown here is derived from an EMBL/GenBank/DDBJ whole genome shotgun (WGS) entry which is preliminary data.</text>
</comment>
<reference evidence="3 4" key="1">
    <citation type="submission" date="2022-03" db="EMBL/GenBank/DDBJ databases">
        <title>Pseudonocardia alaer sp. nov., a novel actinomycete isolated from reed forest soil.</title>
        <authorList>
            <person name="Wang L."/>
        </authorList>
    </citation>
    <scope>NUCLEOTIDE SEQUENCE [LARGE SCALE GENOMIC DNA]</scope>
    <source>
        <strain evidence="3 4">Y-16303</strain>
    </source>
</reference>
<evidence type="ECO:0000256" key="1">
    <source>
        <dbReference type="SAM" id="Phobius"/>
    </source>
</evidence>
<organism evidence="3 4">
    <name type="scientific">Pseudonocardia alaniniphila</name>
    <dbReference type="NCBI Taxonomy" id="75291"/>
    <lineage>
        <taxon>Bacteria</taxon>
        <taxon>Bacillati</taxon>
        <taxon>Actinomycetota</taxon>
        <taxon>Actinomycetes</taxon>
        <taxon>Pseudonocardiales</taxon>
        <taxon>Pseudonocardiaceae</taxon>
        <taxon>Pseudonocardia</taxon>
    </lineage>
</organism>
<dbReference type="PANTHER" id="PTHR35342:SF5">
    <property type="entry name" value="TRICARBOXYLIC TRANSPORT PROTEIN"/>
    <property type="match status" value="1"/>
</dbReference>
<feature type="transmembrane region" description="Helical" evidence="1">
    <location>
        <begin position="355"/>
        <end position="375"/>
    </location>
</feature>
<sequence length="503" mass="52894">MNSIEGLLYGLGLAITPQLLLAALVGALAGTLIGVLPGLGPVAGAALILPITFNYEPAVGLIMIAGIYLGAQYGGSTTSVLLNIPGDDSAIVATFDGHEMAKKGRAGAALSIMAVGSFVAGTVGLVLLVTMAPLLSDVALDFGPAEFFALTAGGLIALSRIAGGSLATGLFPMIIGVTLGTVGREEATSYNRFTFGVADLSLGLSLVSVAVGLYGLSELLFMLEDPDRERKPMRVMLRELLPTREEWRRAWAPWGRGSVIGFIFGLLPVPSATLSTFTSYRIEKAVSKNRHEIGKGAVEGIAGPEASNNSAAIGSLVPVLVLGLPFSATLALMVSAMVVQGIQPGPLLITQHPEIFWSVVAAMYVANLMLLILNLPMVGMWVRVLRTPRYVLIPLIIVIAMIGAFSYQNNLIDIYIVLGAGVLGYVLRKLGFSLASMLVGLVLGPLIEKYLLQGLYLGSGDPLYFVSTPIAAVMWALVVIVVVGGALVPTIRRLRNRKVEVPF</sequence>
<dbReference type="Pfam" id="PF01970">
    <property type="entry name" value="TctA"/>
    <property type="match status" value="1"/>
</dbReference>
<dbReference type="Proteomes" id="UP001299970">
    <property type="component" value="Unassembled WGS sequence"/>
</dbReference>
<feature type="domain" description="DUF112" evidence="2">
    <location>
        <begin position="20"/>
        <end position="438"/>
    </location>
</feature>
<feature type="transmembrane region" description="Helical" evidence="1">
    <location>
        <begin position="259"/>
        <end position="280"/>
    </location>
</feature>
<keyword evidence="1" id="KW-0812">Transmembrane</keyword>
<feature type="transmembrane region" description="Helical" evidence="1">
    <location>
        <begin position="193"/>
        <end position="216"/>
    </location>
</feature>
<feature type="transmembrane region" description="Helical" evidence="1">
    <location>
        <begin position="155"/>
        <end position="181"/>
    </location>
</feature>
<feature type="transmembrane region" description="Helical" evidence="1">
    <location>
        <begin position="411"/>
        <end position="427"/>
    </location>
</feature>
<feature type="transmembrane region" description="Helical" evidence="1">
    <location>
        <begin position="464"/>
        <end position="488"/>
    </location>
</feature>
<dbReference type="InterPro" id="IPR002823">
    <property type="entry name" value="DUF112_TM"/>
</dbReference>
<dbReference type="PANTHER" id="PTHR35342">
    <property type="entry name" value="TRICARBOXYLIC TRANSPORT PROTEIN"/>
    <property type="match status" value="1"/>
</dbReference>
<evidence type="ECO:0000259" key="2">
    <source>
        <dbReference type="Pfam" id="PF01970"/>
    </source>
</evidence>
<dbReference type="EMBL" id="JAKXMK010000055">
    <property type="protein sequence ID" value="MCH6172053.1"/>
    <property type="molecule type" value="Genomic_DNA"/>
</dbReference>
<evidence type="ECO:0000313" key="3">
    <source>
        <dbReference type="EMBL" id="MCH6172053.1"/>
    </source>
</evidence>
<feature type="transmembrane region" description="Helical" evidence="1">
    <location>
        <begin position="319"/>
        <end position="343"/>
    </location>
</feature>
<accession>A0ABS9TU03</accession>
<evidence type="ECO:0000313" key="4">
    <source>
        <dbReference type="Proteomes" id="UP001299970"/>
    </source>
</evidence>